<dbReference type="GO" id="GO:0003964">
    <property type="term" value="F:RNA-directed DNA polymerase activity"/>
    <property type="evidence" value="ECO:0007669"/>
    <property type="project" value="UniProtKB-KW"/>
</dbReference>
<organism evidence="2 3">
    <name type="scientific">Paracoccus gahaiensis</name>
    <dbReference type="NCBI Taxonomy" id="1706839"/>
    <lineage>
        <taxon>Bacteria</taxon>
        <taxon>Pseudomonadati</taxon>
        <taxon>Pseudomonadota</taxon>
        <taxon>Alphaproteobacteria</taxon>
        <taxon>Rhodobacterales</taxon>
        <taxon>Paracoccaceae</taxon>
        <taxon>Paracoccus</taxon>
    </lineage>
</organism>
<dbReference type="AlphaFoldDB" id="A0A4U0R3Q7"/>
<dbReference type="CDD" id="cd01646">
    <property type="entry name" value="RT_Bac_retron_I"/>
    <property type="match status" value="1"/>
</dbReference>
<name>A0A4U0R3Q7_9RHOB</name>
<sequence>MSKKGSTTVVMRSDDYLRALLSDTTPSELPIIISNDGFYKNMKNFETYTGWANEFFTKVLLPNDDSKRPSKPLSIRIIKDETSHRRLGLPHPRAQLEVARFYEKFEDLIPYYCQRSSFSLRQPRRVAGRYYISNPNENIYSEKKSTVTTLDNELISKHPASFFAYSGFHRLHEFFNSPLYNSLERRFAKMCMLDISNCFGNIYTHSITWATKSQRKAKAYTGAEMYGSAFDRTMQVMNYNETNGIVIGPEISRIFAETILSRIDFDVEHRLKMSENNKLTARKNYAIGRYVDNYYIFYDQDQDLNQIKIEIEESLSDYKLAINEKKTELVSRPFYTKKSMVISELNSLLKALVDPLTSQVKIGKATRQFPSRILSTARLFKAFASSLRRACYVSGVGYEDVTSYVTAALKLRLKKILEDGHEIYELAPDGRAAFNLPNQQAELDALYSQAIKFHLEAAFHTFSLCPNVASSLNLASMLVQSAEFLRKTSKDDFYSLREKVQLWTASLIETQHFSRSEPTKHVTAIEVLNILCALRAFGFDGTYFSDAVDSCRRIGSSPNYFSIVTKLYLFQDDEDCASLKMELISSSIKLFKENSDLSLHSSSLHLLLDLLACPYLDIRCRRLIFREAMKAHNAAQRDTAIPFPNSNTDLDKILSQFAGRDWFVDWKVTNLKRMIEKKQLSRAYE</sequence>
<reference evidence="2 3" key="1">
    <citation type="submission" date="2019-04" db="EMBL/GenBank/DDBJ databases">
        <authorList>
            <person name="Li J."/>
        </authorList>
    </citation>
    <scope>NUCLEOTIDE SEQUENCE [LARGE SCALE GENOMIC DNA]</scope>
    <source>
        <strain evidence="2 3">KCTC 42687</strain>
    </source>
</reference>
<dbReference type="InterPro" id="IPR000477">
    <property type="entry name" value="RT_dom"/>
</dbReference>
<dbReference type="Proteomes" id="UP000309747">
    <property type="component" value="Unassembled WGS sequence"/>
</dbReference>
<evidence type="ECO:0000259" key="1">
    <source>
        <dbReference type="Pfam" id="PF00078"/>
    </source>
</evidence>
<dbReference type="EMBL" id="SUNI01000042">
    <property type="protein sequence ID" value="TJZ89246.1"/>
    <property type="molecule type" value="Genomic_DNA"/>
</dbReference>
<dbReference type="OrthoDB" id="9780724at2"/>
<keyword evidence="2" id="KW-0808">Transferase</keyword>
<dbReference type="NCBIfam" id="NF041748">
    <property type="entry name" value="Drt3b"/>
    <property type="match status" value="1"/>
</dbReference>
<keyword evidence="2" id="KW-0548">Nucleotidyltransferase</keyword>
<keyword evidence="2" id="KW-0695">RNA-directed DNA polymerase</keyword>
<proteinExistence type="predicted"/>
<protein>
    <submittedName>
        <fullName evidence="2">RNA-directed DNA polymerase</fullName>
    </submittedName>
</protein>
<accession>A0A4U0R3Q7</accession>
<gene>
    <name evidence="2" type="ORF">FA743_19320</name>
</gene>
<keyword evidence="3" id="KW-1185">Reference proteome</keyword>
<evidence type="ECO:0000313" key="3">
    <source>
        <dbReference type="Proteomes" id="UP000309747"/>
    </source>
</evidence>
<dbReference type="Pfam" id="PF00078">
    <property type="entry name" value="RVT_1"/>
    <property type="match status" value="1"/>
</dbReference>
<evidence type="ECO:0000313" key="2">
    <source>
        <dbReference type="EMBL" id="TJZ89246.1"/>
    </source>
</evidence>
<comment type="caution">
    <text evidence="2">The sequence shown here is derived from an EMBL/GenBank/DDBJ whole genome shotgun (WGS) entry which is preliminary data.</text>
</comment>
<feature type="domain" description="Reverse transcriptase" evidence="1">
    <location>
        <begin position="189"/>
        <end position="332"/>
    </location>
</feature>
<dbReference type="RefSeq" id="WP_136887702.1">
    <property type="nucleotide sequence ID" value="NZ_SUNI01000042.1"/>
</dbReference>